<feature type="modified residue" description="4-aspartylphosphate" evidence="6">
    <location>
        <position position="51"/>
    </location>
</feature>
<dbReference type="Pfam" id="PF00072">
    <property type="entry name" value="Response_reg"/>
    <property type="match status" value="1"/>
</dbReference>
<dbReference type="FunFam" id="1.10.10.10:FF:000005">
    <property type="entry name" value="Two-component system response regulator"/>
    <property type="match status" value="1"/>
</dbReference>
<evidence type="ECO:0000256" key="7">
    <source>
        <dbReference type="PROSITE-ProRule" id="PRU01091"/>
    </source>
</evidence>
<dbReference type="GO" id="GO:0000976">
    <property type="term" value="F:transcription cis-regulatory region binding"/>
    <property type="evidence" value="ECO:0007669"/>
    <property type="project" value="TreeGrafter"/>
</dbReference>
<gene>
    <name evidence="10" type="ORF">UW68_C0048G0003</name>
</gene>
<proteinExistence type="predicted"/>
<dbReference type="STRING" id="1618384.UW68_C0048G0003"/>
<evidence type="ECO:0000256" key="2">
    <source>
        <dbReference type="ARBA" id="ARBA00023012"/>
    </source>
</evidence>
<dbReference type="PROSITE" id="PS51755">
    <property type="entry name" value="OMPR_PHOB"/>
    <property type="match status" value="1"/>
</dbReference>
<sequence>MRLLLIEDDKSIAESLTTLLKGVGYGVDQAFTKNEGWEKAFVEDYDLIILDWMLPDGKGTDLCRDLREEKLLCPILMLTAKSMIEDIENGLDSGADDYLTKPFEMRELLARIRALVRRKPELVPEIFRYKELVVDIQKRQVMVNDSEIKLSVKEFSVLEYLIRHQEKTVERDELLSHVWDEESDVASNIVDVYVSYLRKKIDHKFHFDLIKTIKGKGYSICDG</sequence>
<dbReference type="SMART" id="SM00448">
    <property type="entry name" value="REC"/>
    <property type="match status" value="1"/>
</dbReference>
<dbReference type="PROSITE" id="PS50110">
    <property type="entry name" value="RESPONSE_REGULATORY"/>
    <property type="match status" value="1"/>
</dbReference>
<dbReference type="Gene3D" id="1.10.10.10">
    <property type="entry name" value="Winged helix-like DNA-binding domain superfamily/Winged helix DNA-binding domain"/>
    <property type="match status" value="1"/>
</dbReference>
<keyword evidence="2" id="KW-0902">Two-component regulatory system</keyword>
<dbReference type="PANTHER" id="PTHR48111">
    <property type="entry name" value="REGULATOR OF RPOS"/>
    <property type="match status" value="1"/>
</dbReference>
<dbReference type="CDD" id="cd00383">
    <property type="entry name" value="trans_reg_C"/>
    <property type="match status" value="1"/>
</dbReference>
<dbReference type="GO" id="GO:0006355">
    <property type="term" value="P:regulation of DNA-templated transcription"/>
    <property type="evidence" value="ECO:0007669"/>
    <property type="project" value="InterPro"/>
</dbReference>
<evidence type="ECO:0000256" key="5">
    <source>
        <dbReference type="ARBA" id="ARBA00023163"/>
    </source>
</evidence>
<evidence type="ECO:0000313" key="11">
    <source>
        <dbReference type="Proteomes" id="UP000034835"/>
    </source>
</evidence>
<dbReference type="SUPFAM" id="SSF52172">
    <property type="entry name" value="CheY-like"/>
    <property type="match status" value="1"/>
</dbReference>
<accession>A0A0G1MJG4</accession>
<dbReference type="SMART" id="SM00862">
    <property type="entry name" value="Trans_reg_C"/>
    <property type="match status" value="1"/>
</dbReference>
<feature type="DNA-binding region" description="OmpR/PhoB-type" evidence="7">
    <location>
        <begin position="124"/>
        <end position="222"/>
    </location>
</feature>
<keyword evidence="1 6" id="KW-0597">Phosphoprotein</keyword>
<dbReference type="AlphaFoldDB" id="A0A0G1MJG4"/>
<protein>
    <submittedName>
        <fullName evidence="10">Two component transcriptional regulator, winged helix family</fullName>
    </submittedName>
</protein>
<dbReference type="InterPro" id="IPR036388">
    <property type="entry name" value="WH-like_DNA-bd_sf"/>
</dbReference>
<evidence type="ECO:0000256" key="4">
    <source>
        <dbReference type="ARBA" id="ARBA00023125"/>
    </source>
</evidence>
<dbReference type="InterPro" id="IPR001789">
    <property type="entry name" value="Sig_transdc_resp-reg_receiver"/>
</dbReference>
<dbReference type="GO" id="GO:0000156">
    <property type="term" value="F:phosphorelay response regulator activity"/>
    <property type="evidence" value="ECO:0007669"/>
    <property type="project" value="TreeGrafter"/>
</dbReference>
<dbReference type="PANTHER" id="PTHR48111:SF22">
    <property type="entry name" value="REGULATOR OF RPOS"/>
    <property type="match status" value="1"/>
</dbReference>
<keyword evidence="4 7" id="KW-0238">DNA-binding</keyword>
<feature type="domain" description="Response regulatory" evidence="8">
    <location>
        <begin position="2"/>
        <end position="116"/>
    </location>
</feature>
<organism evidence="10 11">
    <name type="scientific">Candidatus Collierbacteria bacterium GW2011_GWB1_44_6</name>
    <dbReference type="NCBI Taxonomy" id="1618384"/>
    <lineage>
        <taxon>Bacteria</taxon>
        <taxon>Candidatus Collieribacteriota</taxon>
    </lineage>
</organism>
<evidence type="ECO:0000259" key="9">
    <source>
        <dbReference type="PROSITE" id="PS51755"/>
    </source>
</evidence>
<evidence type="ECO:0000256" key="1">
    <source>
        <dbReference type="ARBA" id="ARBA00022553"/>
    </source>
</evidence>
<comment type="caution">
    <text evidence="10">The sequence shown here is derived from an EMBL/GenBank/DDBJ whole genome shotgun (WGS) entry which is preliminary data.</text>
</comment>
<evidence type="ECO:0000259" key="8">
    <source>
        <dbReference type="PROSITE" id="PS50110"/>
    </source>
</evidence>
<dbReference type="Pfam" id="PF00486">
    <property type="entry name" value="Trans_reg_C"/>
    <property type="match status" value="1"/>
</dbReference>
<feature type="domain" description="OmpR/PhoB-type" evidence="9">
    <location>
        <begin position="124"/>
        <end position="222"/>
    </location>
</feature>
<dbReference type="GO" id="GO:0032993">
    <property type="term" value="C:protein-DNA complex"/>
    <property type="evidence" value="ECO:0007669"/>
    <property type="project" value="TreeGrafter"/>
</dbReference>
<dbReference type="Gene3D" id="6.10.250.690">
    <property type="match status" value="1"/>
</dbReference>
<dbReference type="Proteomes" id="UP000034835">
    <property type="component" value="Unassembled WGS sequence"/>
</dbReference>
<keyword evidence="3" id="KW-0805">Transcription regulation</keyword>
<evidence type="ECO:0000256" key="3">
    <source>
        <dbReference type="ARBA" id="ARBA00023015"/>
    </source>
</evidence>
<dbReference type="InterPro" id="IPR039420">
    <property type="entry name" value="WalR-like"/>
</dbReference>
<evidence type="ECO:0000256" key="6">
    <source>
        <dbReference type="PROSITE-ProRule" id="PRU00169"/>
    </source>
</evidence>
<dbReference type="Gene3D" id="3.40.50.2300">
    <property type="match status" value="1"/>
</dbReference>
<reference evidence="10 11" key="1">
    <citation type="journal article" date="2015" name="Nature">
        <title>rRNA introns, odd ribosomes, and small enigmatic genomes across a large radiation of phyla.</title>
        <authorList>
            <person name="Brown C.T."/>
            <person name="Hug L.A."/>
            <person name="Thomas B.C."/>
            <person name="Sharon I."/>
            <person name="Castelle C.J."/>
            <person name="Singh A."/>
            <person name="Wilkins M.J."/>
            <person name="Williams K.H."/>
            <person name="Banfield J.F."/>
        </authorList>
    </citation>
    <scope>NUCLEOTIDE SEQUENCE [LARGE SCALE GENOMIC DNA]</scope>
</reference>
<name>A0A0G1MJG4_9BACT</name>
<keyword evidence="5" id="KW-0804">Transcription</keyword>
<dbReference type="InterPro" id="IPR001867">
    <property type="entry name" value="OmpR/PhoB-type_DNA-bd"/>
</dbReference>
<dbReference type="InterPro" id="IPR011006">
    <property type="entry name" value="CheY-like_superfamily"/>
</dbReference>
<dbReference type="GO" id="GO:0005829">
    <property type="term" value="C:cytosol"/>
    <property type="evidence" value="ECO:0007669"/>
    <property type="project" value="TreeGrafter"/>
</dbReference>
<evidence type="ECO:0000313" key="10">
    <source>
        <dbReference type="EMBL" id="KKT72104.1"/>
    </source>
</evidence>
<dbReference type="EMBL" id="LCJG01000048">
    <property type="protein sequence ID" value="KKT72104.1"/>
    <property type="molecule type" value="Genomic_DNA"/>
</dbReference>